<feature type="binding site" evidence="7">
    <location>
        <position position="25"/>
    </location>
    <ligand>
        <name>3-phosphoshikimate</name>
        <dbReference type="ChEBI" id="CHEBI:145989"/>
    </ligand>
</feature>
<comment type="caution">
    <text evidence="9">The sequence shown here is derived from an EMBL/GenBank/DDBJ whole genome shotgun (WGS) entry which is preliminary data.</text>
</comment>
<comment type="pathway">
    <text evidence="1 7">Metabolic intermediate biosynthesis; chorismate biosynthesis; chorismate from D-erythrose 4-phosphate and phosphoenolpyruvate: step 6/7.</text>
</comment>
<evidence type="ECO:0000256" key="4">
    <source>
        <dbReference type="ARBA" id="ARBA00022679"/>
    </source>
</evidence>
<comment type="subunit">
    <text evidence="7">Monomer.</text>
</comment>
<proteinExistence type="inferred from homology"/>
<dbReference type="SUPFAM" id="SSF55205">
    <property type="entry name" value="EPT/RTPC-like"/>
    <property type="match status" value="1"/>
</dbReference>
<protein>
    <recommendedName>
        <fullName evidence="7">3-phosphoshikimate 1-carboxyvinyltransferase</fullName>
        <ecNumber evidence="7">2.5.1.19</ecNumber>
    </recommendedName>
    <alternativeName>
        <fullName evidence="7">5-enolpyruvylshikimate-3-phosphate synthase</fullName>
        <shortName evidence="7">EPSP synthase</shortName>
        <shortName evidence="7">EPSPS</shortName>
    </alternativeName>
</protein>
<evidence type="ECO:0000256" key="7">
    <source>
        <dbReference type="HAMAP-Rule" id="MF_00210"/>
    </source>
</evidence>
<evidence type="ECO:0000313" key="9">
    <source>
        <dbReference type="EMBL" id="TWU27280.1"/>
    </source>
</evidence>
<dbReference type="InterPro" id="IPR006264">
    <property type="entry name" value="EPSP_synthase"/>
</dbReference>
<keyword evidence="4 7" id="KW-0808">Transferase</keyword>
<feature type="binding site" evidence="7">
    <location>
        <position position="125"/>
    </location>
    <ligand>
        <name>phosphoenolpyruvate</name>
        <dbReference type="ChEBI" id="CHEBI:58702"/>
    </ligand>
</feature>
<feature type="binding site" evidence="7">
    <location>
        <position position="29"/>
    </location>
    <ligand>
        <name>3-phosphoshikimate</name>
        <dbReference type="ChEBI" id="CHEBI:145989"/>
    </ligand>
</feature>
<feature type="binding site" evidence="7">
    <location>
        <position position="24"/>
    </location>
    <ligand>
        <name>3-phosphoshikimate</name>
        <dbReference type="ChEBI" id="CHEBI:145989"/>
    </ligand>
</feature>
<dbReference type="GO" id="GO:0005737">
    <property type="term" value="C:cytoplasm"/>
    <property type="evidence" value="ECO:0007669"/>
    <property type="project" value="UniProtKB-SubCell"/>
</dbReference>
<dbReference type="InterPro" id="IPR036968">
    <property type="entry name" value="Enolpyruvate_Tfrase_sf"/>
</dbReference>
<dbReference type="GO" id="GO:0008652">
    <property type="term" value="P:amino acid biosynthetic process"/>
    <property type="evidence" value="ECO:0007669"/>
    <property type="project" value="UniProtKB-KW"/>
</dbReference>
<keyword evidence="7" id="KW-0963">Cytoplasm</keyword>
<feature type="binding site" evidence="7">
    <location>
        <position position="412"/>
    </location>
    <ligand>
        <name>phosphoenolpyruvate</name>
        <dbReference type="ChEBI" id="CHEBI:58702"/>
    </ligand>
</feature>
<feature type="binding site" evidence="7">
    <location>
        <position position="97"/>
    </location>
    <ligand>
        <name>phosphoenolpyruvate</name>
        <dbReference type="ChEBI" id="CHEBI:58702"/>
    </ligand>
</feature>
<comment type="caution">
    <text evidence="7">Lacks conserved residue(s) required for the propagation of feature annotation.</text>
</comment>
<evidence type="ECO:0000256" key="2">
    <source>
        <dbReference type="ARBA" id="ARBA00009948"/>
    </source>
</evidence>
<feature type="binding site" evidence="7">
    <location>
        <position position="387"/>
    </location>
    <ligand>
        <name>phosphoenolpyruvate</name>
        <dbReference type="ChEBI" id="CHEBI:58702"/>
    </ligand>
</feature>
<dbReference type="PANTHER" id="PTHR21090:SF5">
    <property type="entry name" value="PENTAFUNCTIONAL AROM POLYPEPTIDE"/>
    <property type="match status" value="1"/>
</dbReference>
<comment type="catalytic activity">
    <reaction evidence="6">
        <text>3-phosphoshikimate + phosphoenolpyruvate = 5-O-(1-carboxyvinyl)-3-phosphoshikimate + phosphate</text>
        <dbReference type="Rhea" id="RHEA:21256"/>
        <dbReference type="ChEBI" id="CHEBI:43474"/>
        <dbReference type="ChEBI" id="CHEBI:57701"/>
        <dbReference type="ChEBI" id="CHEBI:58702"/>
        <dbReference type="ChEBI" id="CHEBI:145989"/>
        <dbReference type="EC" id="2.5.1.19"/>
    </reaction>
    <physiologicalReaction direction="left-to-right" evidence="6">
        <dbReference type="Rhea" id="RHEA:21257"/>
    </physiologicalReaction>
</comment>
<reference evidence="9 10" key="1">
    <citation type="submission" date="2019-02" db="EMBL/GenBank/DDBJ databases">
        <title>Deep-cultivation of Planctomycetes and their phenomic and genomic characterization uncovers novel biology.</title>
        <authorList>
            <person name="Wiegand S."/>
            <person name="Jogler M."/>
            <person name="Boedeker C."/>
            <person name="Pinto D."/>
            <person name="Vollmers J."/>
            <person name="Rivas-Marin E."/>
            <person name="Kohn T."/>
            <person name="Peeters S.H."/>
            <person name="Heuer A."/>
            <person name="Rast P."/>
            <person name="Oberbeckmann S."/>
            <person name="Bunk B."/>
            <person name="Jeske O."/>
            <person name="Meyerdierks A."/>
            <person name="Storesund J.E."/>
            <person name="Kallscheuer N."/>
            <person name="Luecker S."/>
            <person name="Lage O.M."/>
            <person name="Pohl T."/>
            <person name="Merkel B.J."/>
            <person name="Hornburger P."/>
            <person name="Mueller R.-W."/>
            <person name="Bruemmer F."/>
            <person name="Labrenz M."/>
            <person name="Spormann A.M."/>
            <person name="Op Den Camp H."/>
            <person name="Overmann J."/>
            <person name="Amann R."/>
            <person name="Jetten M.S.M."/>
            <person name="Mascher T."/>
            <person name="Medema M.H."/>
            <person name="Devos D.P."/>
            <person name="Kaster A.-K."/>
            <person name="Ovreas L."/>
            <person name="Rohde M."/>
            <person name="Galperin M.Y."/>
            <person name="Jogler C."/>
        </authorList>
    </citation>
    <scope>NUCLEOTIDE SEQUENCE [LARGE SCALE GENOMIC DNA]</scope>
    <source>
        <strain evidence="9 10">Pla144</strain>
    </source>
</reference>
<organism evidence="9 10">
    <name type="scientific">Bythopirellula polymerisocia</name>
    <dbReference type="NCBI Taxonomy" id="2528003"/>
    <lineage>
        <taxon>Bacteria</taxon>
        <taxon>Pseudomonadati</taxon>
        <taxon>Planctomycetota</taxon>
        <taxon>Planctomycetia</taxon>
        <taxon>Pirellulales</taxon>
        <taxon>Lacipirellulaceae</taxon>
        <taxon>Bythopirellula</taxon>
    </lineage>
</organism>
<dbReference type="PROSITE" id="PS00104">
    <property type="entry name" value="EPSP_SYNTHASE_1"/>
    <property type="match status" value="1"/>
</dbReference>
<feature type="binding site" evidence="7">
    <location>
        <position position="171"/>
    </location>
    <ligand>
        <name>3-phosphoshikimate</name>
        <dbReference type="ChEBI" id="CHEBI:145989"/>
    </ligand>
</feature>
<evidence type="ECO:0000256" key="3">
    <source>
        <dbReference type="ARBA" id="ARBA00022605"/>
    </source>
</evidence>
<dbReference type="Proteomes" id="UP000318437">
    <property type="component" value="Unassembled WGS sequence"/>
</dbReference>
<accession>A0A5C6CRV0</accession>
<dbReference type="RefSeq" id="WP_146450505.1">
    <property type="nucleotide sequence ID" value="NZ_SJPS01000003.1"/>
</dbReference>
<dbReference type="PANTHER" id="PTHR21090">
    <property type="entry name" value="AROM/DEHYDROQUINATE SYNTHASE"/>
    <property type="match status" value="1"/>
</dbReference>
<evidence type="ECO:0000259" key="8">
    <source>
        <dbReference type="Pfam" id="PF00275"/>
    </source>
</evidence>
<dbReference type="UniPathway" id="UPA00053">
    <property type="reaction ID" value="UER00089"/>
</dbReference>
<dbReference type="NCBIfam" id="TIGR01356">
    <property type="entry name" value="aroA"/>
    <property type="match status" value="1"/>
</dbReference>
<feature type="binding site" evidence="7">
    <location>
        <position position="172"/>
    </location>
    <ligand>
        <name>3-phosphoshikimate</name>
        <dbReference type="ChEBI" id="CHEBI:145989"/>
    </ligand>
</feature>
<dbReference type="GO" id="GO:0009423">
    <property type="term" value="P:chorismate biosynthetic process"/>
    <property type="evidence" value="ECO:0007669"/>
    <property type="project" value="UniProtKB-UniRule"/>
</dbReference>
<evidence type="ECO:0000313" key="10">
    <source>
        <dbReference type="Proteomes" id="UP000318437"/>
    </source>
</evidence>
<dbReference type="AlphaFoldDB" id="A0A5C6CRV0"/>
<dbReference type="EC" id="2.5.1.19" evidence="7"/>
<comment type="subcellular location">
    <subcellularLocation>
        <location evidence="7">Cytoplasm</location>
    </subcellularLocation>
</comment>
<feature type="binding site" evidence="7">
    <location>
        <position position="173"/>
    </location>
    <ligand>
        <name>3-phosphoshikimate</name>
        <dbReference type="ChEBI" id="CHEBI:145989"/>
    </ligand>
</feature>
<feature type="active site" description="Proton acceptor" evidence="7">
    <location>
        <position position="315"/>
    </location>
</feature>
<dbReference type="PROSITE" id="PS00885">
    <property type="entry name" value="EPSP_SYNTHASE_2"/>
    <property type="match status" value="1"/>
</dbReference>
<comment type="function">
    <text evidence="7">Catalyzes the transfer of the enolpyruvyl moiety of phosphoenolpyruvate (PEP) to the 5-hydroxyl of shikimate-3-phosphate (S3P) to produce enolpyruvyl shikimate-3-phosphate and inorganic phosphate.</text>
</comment>
<evidence type="ECO:0000256" key="6">
    <source>
        <dbReference type="ARBA" id="ARBA00044633"/>
    </source>
</evidence>
<dbReference type="PIRSF" id="PIRSF000505">
    <property type="entry name" value="EPSPS"/>
    <property type="match status" value="1"/>
</dbReference>
<name>A0A5C6CRV0_9BACT</name>
<comment type="similarity">
    <text evidence="2 7">Belongs to the EPSP synthase family.</text>
</comment>
<evidence type="ECO:0000256" key="1">
    <source>
        <dbReference type="ARBA" id="ARBA00004811"/>
    </source>
</evidence>
<evidence type="ECO:0000256" key="5">
    <source>
        <dbReference type="ARBA" id="ARBA00023141"/>
    </source>
</evidence>
<feature type="binding site" evidence="7">
    <location>
        <position position="173"/>
    </location>
    <ligand>
        <name>phosphoenolpyruvate</name>
        <dbReference type="ChEBI" id="CHEBI:58702"/>
    </ligand>
</feature>
<dbReference type="GO" id="GO:0009073">
    <property type="term" value="P:aromatic amino acid family biosynthetic process"/>
    <property type="evidence" value="ECO:0007669"/>
    <property type="project" value="UniProtKB-KW"/>
</dbReference>
<dbReference type="HAMAP" id="MF_00210">
    <property type="entry name" value="EPSP_synth"/>
    <property type="match status" value="1"/>
</dbReference>
<feature type="binding site" evidence="7">
    <location>
        <position position="342"/>
    </location>
    <ligand>
        <name>3-phosphoshikimate</name>
        <dbReference type="ChEBI" id="CHEBI:145989"/>
    </ligand>
</feature>
<dbReference type="CDD" id="cd01556">
    <property type="entry name" value="EPSP_synthase"/>
    <property type="match status" value="1"/>
</dbReference>
<dbReference type="Pfam" id="PF00275">
    <property type="entry name" value="EPSP_synthase"/>
    <property type="match status" value="1"/>
</dbReference>
<sequence>MPDEIEIQPVKKPVVGEIRPPGSKSITNRALICAALAEGKSELQGALDSEDTQVMIDGLRALGISVNVADSGQTLQVVGCGGNLPAKAAEIFVGNSGTTIRFLTAAVTLGQGKFRLDGVERMRERPIGDLASALNQLGADVRCERDGGCPPVKVAARGLQGGVATVRGDISSQFLSGLLMAAPCAEEDVILRVAGKLVSIPYVRMTLRVMESFGVKTQFASDFCEIQIPSQGRYQACRYAIEPDASAASYFWAVAAVTGGKVTVRGLNSQSLQGDVAFVKCLQSMGCQIEYQEDAITVQGGPLSGIDVDMNAISDTVQTLAVVALFAKGTTRIRNIAHIRHKETDRIAALATELRKLGAKVAEYPGGLDIIPGEVLPATIDTYNDHRMAMSFAVAGIKARGVVIRDPDCTAKTYPKFFTELGSLTNDRQNSGHGANLH</sequence>
<dbReference type="InterPro" id="IPR023193">
    <property type="entry name" value="EPSP_synthase_CS"/>
</dbReference>
<dbReference type="OrthoDB" id="9809920at2"/>
<keyword evidence="10" id="KW-1185">Reference proteome</keyword>
<feature type="binding site" evidence="7">
    <location>
        <position position="199"/>
    </location>
    <ligand>
        <name>3-phosphoshikimate</name>
        <dbReference type="ChEBI" id="CHEBI:145989"/>
    </ligand>
</feature>
<gene>
    <name evidence="7 9" type="primary">aroA</name>
    <name evidence="9" type="ORF">Pla144_20520</name>
</gene>
<feature type="binding site" evidence="7">
    <location>
        <position position="315"/>
    </location>
    <ligand>
        <name>3-phosphoshikimate</name>
        <dbReference type="ChEBI" id="CHEBI:145989"/>
    </ligand>
</feature>
<feature type="binding site" evidence="7">
    <location>
        <position position="24"/>
    </location>
    <ligand>
        <name>phosphoenolpyruvate</name>
        <dbReference type="ChEBI" id="CHEBI:58702"/>
    </ligand>
</feature>
<feature type="domain" description="Enolpyruvate transferase" evidence="8">
    <location>
        <begin position="12"/>
        <end position="421"/>
    </location>
</feature>
<dbReference type="EMBL" id="SJPS01000003">
    <property type="protein sequence ID" value="TWU27280.1"/>
    <property type="molecule type" value="Genomic_DNA"/>
</dbReference>
<dbReference type="InterPro" id="IPR013792">
    <property type="entry name" value="RNA3'P_cycl/enolpyr_Trfase_a/b"/>
</dbReference>
<keyword evidence="5 7" id="KW-0057">Aromatic amino acid biosynthesis</keyword>
<dbReference type="GO" id="GO:0003866">
    <property type="term" value="F:3-phosphoshikimate 1-carboxyvinyltransferase activity"/>
    <property type="evidence" value="ECO:0007669"/>
    <property type="project" value="UniProtKB-UniRule"/>
</dbReference>
<dbReference type="Gene3D" id="3.65.10.10">
    <property type="entry name" value="Enolpyruvate transferase domain"/>
    <property type="match status" value="2"/>
</dbReference>
<keyword evidence="3 7" id="KW-0028">Amino-acid biosynthesis</keyword>
<dbReference type="InterPro" id="IPR001986">
    <property type="entry name" value="Enolpyruvate_Tfrase_dom"/>
</dbReference>
<feature type="binding site" evidence="7">
    <location>
        <position position="346"/>
    </location>
    <ligand>
        <name>phosphoenolpyruvate</name>
        <dbReference type="ChEBI" id="CHEBI:58702"/>
    </ligand>
</feature>